<evidence type="ECO:0000256" key="2">
    <source>
        <dbReference type="ARBA" id="ARBA00022614"/>
    </source>
</evidence>
<reference evidence="11" key="1">
    <citation type="submission" date="2024-10" db="EMBL/GenBank/DDBJ databases">
        <authorList>
            <person name="Ryan C."/>
        </authorList>
    </citation>
    <scope>NUCLEOTIDE SEQUENCE [LARGE SCALE GENOMIC DNA]</scope>
</reference>
<protein>
    <recommendedName>
        <fullName evidence="13">AAA+ ATPase domain-containing protein</fullName>
    </recommendedName>
</protein>
<organism evidence="11 12">
    <name type="scientific">Urochloa decumbens</name>
    <dbReference type="NCBI Taxonomy" id="240449"/>
    <lineage>
        <taxon>Eukaryota</taxon>
        <taxon>Viridiplantae</taxon>
        <taxon>Streptophyta</taxon>
        <taxon>Embryophyta</taxon>
        <taxon>Tracheophyta</taxon>
        <taxon>Spermatophyta</taxon>
        <taxon>Magnoliopsida</taxon>
        <taxon>Liliopsida</taxon>
        <taxon>Poales</taxon>
        <taxon>Poaceae</taxon>
        <taxon>PACMAD clade</taxon>
        <taxon>Panicoideae</taxon>
        <taxon>Panicodae</taxon>
        <taxon>Paniceae</taxon>
        <taxon>Melinidinae</taxon>
        <taxon>Urochloa</taxon>
    </lineage>
</organism>
<keyword evidence="3" id="KW-0677">Repeat</keyword>
<feature type="domain" description="NB-ARC" evidence="7">
    <location>
        <begin position="198"/>
        <end position="353"/>
    </location>
</feature>
<evidence type="ECO:0000256" key="6">
    <source>
        <dbReference type="ARBA" id="ARBA00023054"/>
    </source>
</evidence>
<evidence type="ECO:0000313" key="11">
    <source>
        <dbReference type="EMBL" id="CAL5064982.1"/>
    </source>
</evidence>
<dbReference type="PRINTS" id="PR00364">
    <property type="entry name" value="DISEASERSIST"/>
</dbReference>
<dbReference type="InterPro" id="IPR042197">
    <property type="entry name" value="Apaf_helical"/>
</dbReference>
<dbReference type="Gene3D" id="3.80.10.10">
    <property type="entry name" value="Ribonuclease Inhibitor"/>
    <property type="match status" value="2"/>
</dbReference>
<dbReference type="InterPro" id="IPR002182">
    <property type="entry name" value="NB-ARC"/>
</dbReference>
<comment type="similarity">
    <text evidence="1">Belongs to the disease resistance NB-LRR family.</text>
</comment>
<keyword evidence="6" id="KW-0175">Coiled coil</keyword>
<dbReference type="InterPro" id="IPR058922">
    <property type="entry name" value="WHD_DRP"/>
</dbReference>
<dbReference type="AlphaFoldDB" id="A0ABC9EXA8"/>
<dbReference type="InterPro" id="IPR032675">
    <property type="entry name" value="LRR_dom_sf"/>
</dbReference>
<proteinExistence type="inferred from homology"/>
<keyword evidence="4" id="KW-0547">Nucleotide-binding</keyword>
<dbReference type="InterPro" id="IPR044974">
    <property type="entry name" value="Disease_R_plants"/>
</dbReference>
<feature type="domain" description="Disease resistance protein winged helix" evidence="9">
    <location>
        <begin position="437"/>
        <end position="493"/>
    </location>
</feature>
<evidence type="ECO:0000259" key="7">
    <source>
        <dbReference type="Pfam" id="PF00931"/>
    </source>
</evidence>
<keyword evidence="12" id="KW-1185">Reference proteome</keyword>
<dbReference type="InterPro" id="IPR055414">
    <property type="entry name" value="LRR_R13L4/SHOC2-like"/>
</dbReference>
<feature type="domain" description="Disease resistance R13L4/SHOC-2-like LRR" evidence="10">
    <location>
        <begin position="576"/>
        <end position="857"/>
    </location>
</feature>
<dbReference type="Pfam" id="PF23559">
    <property type="entry name" value="WHD_DRP"/>
    <property type="match status" value="1"/>
</dbReference>
<evidence type="ECO:0008006" key="13">
    <source>
        <dbReference type="Google" id="ProtNLM"/>
    </source>
</evidence>
<dbReference type="SUPFAM" id="SSF52058">
    <property type="entry name" value="L domain-like"/>
    <property type="match status" value="1"/>
</dbReference>
<gene>
    <name evidence="11" type="ORF">URODEC1_LOCUS99750</name>
</gene>
<keyword evidence="2" id="KW-0433">Leucine-rich repeat</keyword>
<dbReference type="Pfam" id="PF23598">
    <property type="entry name" value="LRR_14"/>
    <property type="match status" value="1"/>
</dbReference>
<evidence type="ECO:0000259" key="9">
    <source>
        <dbReference type="Pfam" id="PF23559"/>
    </source>
</evidence>
<evidence type="ECO:0000256" key="5">
    <source>
        <dbReference type="ARBA" id="ARBA00022821"/>
    </source>
</evidence>
<dbReference type="EMBL" id="OZ075115">
    <property type="protein sequence ID" value="CAL5064982.1"/>
    <property type="molecule type" value="Genomic_DNA"/>
</dbReference>
<dbReference type="InterPro" id="IPR038005">
    <property type="entry name" value="RX-like_CC"/>
</dbReference>
<dbReference type="Proteomes" id="UP001497457">
    <property type="component" value="Chromosome 5rd"/>
</dbReference>
<dbReference type="PANTHER" id="PTHR23155:SF687">
    <property type="entry name" value="OS07G0481400 PROTEIN"/>
    <property type="match status" value="1"/>
</dbReference>
<dbReference type="Pfam" id="PF00931">
    <property type="entry name" value="NB-ARC"/>
    <property type="match status" value="1"/>
</dbReference>
<dbReference type="InterPro" id="IPR036388">
    <property type="entry name" value="WH-like_DNA-bd_sf"/>
</dbReference>
<dbReference type="GO" id="GO:0000166">
    <property type="term" value="F:nucleotide binding"/>
    <property type="evidence" value="ECO:0007669"/>
    <property type="project" value="UniProtKB-KW"/>
</dbReference>
<dbReference type="SUPFAM" id="SSF52540">
    <property type="entry name" value="P-loop containing nucleoside triphosphate hydrolases"/>
    <property type="match status" value="1"/>
</dbReference>
<evidence type="ECO:0000313" key="12">
    <source>
        <dbReference type="Proteomes" id="UP001497457"/>
    </source>
</evidence>
<dbReference type="CDD" id="cd14798">
    <property type="entry name" value="RX-CC_like"/>
    <property type="match status" value="1"/>
</dbReference>
<sequence length="1106" mass="124349">MLTRCLKDKVAYFSLQDMETAILGGLLKEVITALGGFAYNEIANVLGVRGEIAKLAESLRTITLELRDADQTIAHSEANDERLKQLTDIAYEAESIIDRFKIKMGMLHTSRLQEWSGSSLCRCCREVNTRCNVVKRVEKLNKRLEDMRASRELWPVLQALGARYQRSGSSSSMIGPWPDEPNSVSSVIINDCDDHVRQLRRNSGSDKSLFAIVGAPGVGKTTLARKIYREMRGEFRSRMWVHIFSGAGKMTIWSGERPDREASALEPQQQKDMIHNYLSGNNLLLVIDNVRDEDGWVFLGDSGQDYLDRGVRVVLTASHRDATRIIGVDRWSGCHHMRPLDEDDGWLLLHRTAQLREHEAVGKFQDTGRRIVRKCSGLPLALKVVGSRLRQQDQLGPWKSELSSDFILVHREIRRSIDASYMELGYRLKLCFLYCSLYPEGSVIERKSIIRQWIAEGFFEGTGDQQGTCPEEEEAQKCYMELVNRSLLQETADGCTTMPNLLRSYAIYRSQDENYIGDPRNIGRVFKVWRLYAADGDTVCDIPDDIRTLRTLLVFGSSSPRCDTGTSAATPSVMNMICRRFTSLRVLDLRDSQVESVGSNLGRLLQLRYLNLSNTSIRKLPREVQSLVMLQYLILKNCRRLTSLPTGVGCLKNLRTLDISETPELRHIHFRLPNLIELNCFRGFLPVPVSSSSASTGWTFMELSNLSNLASLQILKLGSSTSSQEAAQLRLHEMSHLKELELFCTIPDEMSDGDAESIGDVLAELRPSEHLTSLKLADFYGSELPYWVSSYRLTLLERLTLDGCFRCQRLPLSLGDMVHLNFLAISGCSALREISHEFRGAPINLVAFRRLEQLILAEMESLQTWSGLLESDMPLLRSFQISGCSRLSTLPPWLKHCKALANMKIQSADMLREVRDLPALKELQVGSCPALQRISELIRLEDLEIMACPGLDDVEGVPLLRSLQLRENATELQLPRWLPRPPVRLRSLEIIGGEGLLDSCSSELAPSWPLIKDIADLVYAKLHDGSTYFSCVTSIPRFYWISQQCRDRANAYGATVQRVAPPPQENGGDLQEAKVWVWRALYGLASAFLIGSAAILSTSGTGSSGI</sequence>
<dbReference type="Pfam" id="PF18052">
    <property type="entry name" value="Rx_N"/>
    <property type="match status" value="1"/>
</dbReference>
<dbReference type="Gene3D" id="1.10.10.10">
    <property type="entry name" value="Winged helix-like DNA-binding domain superfamily/Winged helix DNA-binding domain"/>
    <property type="match status" value="1"/>
</dbReference>
<evidence type="ECO:0000256" key="1">
    <source>
        <dbReference type="ARBA" id="ARBA00008894"/>
    </source>
</evidence>
<evidence type="ECO:0000256" key="4">
    <source>
        <dbReference type="ARBA" id="ARBA00022741"/>
    </source>
</evidence>
<name>A0ABC9EXA8_9POAL</name>
<evidence type="ECO:0000259" key="8">
    <source>
        <dbReference type="Pfam" id="PF18052"/>
    </source>
</evidence>
<dbReference type="GO" id="GO:0006952">
    <property type="term" value="P:defense response"/>
    <property type="evidence" value="ECO:0007669"/>
    <property type="project" value="UniProtKB-KW"/>
</dbReference>
<accession>A0ABC9EXA8</accession>
<dbReference type="GO" id="GO:0051707">
    <property type="term" value="P:response to other organism"/>
    <property type="evidence" value="ECO:0007669"/>
    <property type="project" value="UniProtKB-ARBA"/>
</dbReference>
<dbReference type="Gene3D" id="1.20.5.4130">
    <property type="match status" value="1"/>
</dbReference>
<dbReference type="Gene3D" id="1.10.8.430">
    <property type="entry name" value="Helical domain of apoptotic protease-activating factors"/>
    <property type="match status" value="1"/>
</dbReference>
<dbReference type="InterPro" id="IPR027417">
    <property type="entry name" value="P-loop_NTPase"/>
</dbReference>
<dbReference type="Gene3D" id="3.40.50.300">
    <property type="entry name" value="P-loop containing nucleotide triphosphate hydrolases"/>
    <property type="match status" value="1"/>
</dbReference>
<evidence type="ECO:0000256" key="3">
    <source>
        <dbReference type="ARBA" id="ARBA00022737"/>
    </source>
</evidence>
<dbReference type="PANTHER" id="PTHR23155">
    <property type="entry name" value="DISEASE RESISTANCE PROTEIN RP"/>
    <property type="match status" value="1"/>
</dbReference>
<dbReference type="InterPro" id="IPR041118">
    <property type="entry name" value="Rx_N"/>
</dbReference>
<feature type="domain" description="Disease resistance N-terminal" evidence="8">
    <location>
        <begin position="27"/>
        <end position="108"/>
    </location>
</feature>
<evidence type="ECO:0000259" key="10">
    <source>
        <dbReference type="Pfam" id="PF23598"/>
    </source>
</evidence>
<keyword evidence="5" id="KW-0611">Plant defense</keyword>